<dbReference type="Gene3D" id="3.40.50.720">
    <property type="entry name" value="NAD(P)-binding Rossmann-like Domain"/>
    <property type="match status" value="1"/>
</dbReference>
<dbReference type="PANTHER" id="PTHR44269:SF2">
    <property type="entry name" value="DEHYDROGENASE_REDUCTASE SDR FAMILY MEMBER 7"/>
    <property type="match status" value="1"/>
</dbReference>
<organism evidence="3 4">
    <name type="scientific">Seminavis robusta</name>
    <dbReference type="NCBI Taxonomy" id="568900"/>
    <lineage>
        <taxon>Eukaryota</taxon>
        <taxon>Sar</taxon>
        <taxon>Stramenopiles</taxon>
        <taxon>Ochrophyta</taxon>
        <taxon>Bacillariophyta</taxon>
        <taxon>Bacillariophyceae</taxon>
        <taxon>Bacillariophycidae</taxon>
        <taxon>Naviculales</taxon>
        <taxon>Naviculaceae</taxon>
        <taxon>Seminavis</taxon>
    </lineage>
</organism>
<accession>A0A9N8EFP4</accession>
<dbReference type="InterPro" id="IPR002347">
    <property type="entry name" value="SDR_fam"/>
</dbReference>
<comment type="caution">
    <text evidence="3">The sequence shown here is derived from an EMBL/GenBank/DDBJ whole genome shotgun (WGS) entry which is preliminary data.</text>
</comment>
<dbReference type="AlphaFoldDB" id="A0A9N8EFP4"/>
<evidence type="ECO:0000313" key="3">
    <source>
        <dbReference type="EMBL" id="CAB9518401.1"/>
    </source>
</evidence>
<dbReference type="Pfam" id="PF00106">
    <property type="entry name" value="adh_short"/>
    <property type="match status" value="1"/>
</dbReference>
<gene>
    <name evidence="3" type="ORF">SEMRO_932_G221540.1</name>
</gene>
<dbReference type="PRINTS" id="PR00081">
    <property type="entry name" value="GDHRDH"/>
</dbReference>
<dbReference type="OrthoDB" id="10253736at2759"/>
<reference evidence="3" key="1">
    <citation type="submission" date="2020-06" db="EMBL/GenBank/DDBJ databases">
        <authorList>
            <consortium name="Plant Systems Biology data submission"/>
        </authorList>
    </citation>
    <scope>NUCLEOTIDE SEQUENCE</scope>
    <source>
        <strain evidence="3">D6</strain>
    </source>
</reference>
<keyword evidence="4" id="KW-1185">Reference proteome</keyword>
<proteinExistence type="inferred from homology"/>
<feature type="transmembrane region" description="Helical" evidence="2">
    <location>
        <begin position="6"/>
        <end position="32"/>
    </location>
</feature>
<evidence type="ECO:0000256" key="1">
    <source>
        <dbReference type="RuleBase" id="RU000363"/>
    </source>
</evidence>
<evidence type="ECO:0000256" key="2">
    <source>
        <dbReference type="SAM" id="Phobius"/>
    </source>
</evidence>
<evidence type="ECO:0000313" key="4">
    <source>
        <dbReference type="Proteomes" id="UP001153069"/>
    </source>
</evidence>
<keyword evidence="2" id="KW-0812">Transmembrane</keyword>
<dbReference type="Proteomes" id="UP001153069">
    <property type="component" value="Unassembled WGS sequence"/>
</dbReference>
<keyword evidence="2" id="KW-1133">Transmembrane helix</keyword>
<comment type="similarity">
    <text evidence="1">Belongs to the short-chain dehydrogenases/reductases (SDR) family.</text>
</comment>
<dbReference type="PANTHER" id="PTHR44269">
    <property type="entry name" value="DEHYDROGENASE/REDUCTASE SDR FAMILY MEMBER 7-RELATED"/>
    <property type="match status" value="1"/>
</dbReference>
<protein>
    <submittedName>
        <fullName evidence="3">Dehydrogenase/reductase SDR family member 7B</fullName>
    </submittedName>
</protein>
<dbReference type="PRINTS" id="PR00080">
    <property type="entry name" value="SDRFAMILY"/>
</dbReference>
<dbReference type="EMBL" id="CAICTM010000930">
    <property type="protein sequence ID" value="CAB9518401.1"/>
    <property type="molecule type" value="Genomic_DNA"/>
</dbReference>
<dbReference type="InterPro" id="IPR036291">
    <property type="entry name" value="NAD(P)-bd_dom_sf"/>
</dbReference>
<dbReference type="InterPro" id="IPR053011">
    <property type="entry name" value="SDR_family_member_7"/>
</dbReference>
<name>A0A9N8EFP4_9STRA</name>
<sequence>MDCVFILTAVVASAVALLVLYAVVSLVIILVYRSDVPTALTPLLSTTGTKKSPFDDGSVVWITGAGSGLGERIAYILAQTSDNVKIILSSRKEEHLEKVAEECRRIHKKRLENSFQKTVSSDELHVFQVKVLPLDLSNLESIPDKVKQAKELFGSSQTKIDVLINAAGVTTRTYCSDSSFELDHYVAKVNYLGPVCLIKQLFPNLPGTIIQLGSIASKLGAPVRSAYSGSKFALHGWLEALGVESVLQGRDIYILNCVLGSIDTGLGSRALINVQSGKIETLQQEDDNIADGLDPEVVAERILAVARQKKRYETWMAIPKELFILYFATYMRHTAFLVLTKTLARQYAVTEDDKKKEG</sequence>
<dbReference type="SUPFAM" id="SSF51735">
    <property type="entry name" value="NAD(P)-binding Rossmann-fold domains"/>
    <property type="match status" value="1"/>
</dbReference>
<keyword evidence="2" id="KW-0472">Membrane</keyword>
<dbReference type="PROSITE" id="PS00061">
    <property type="entry name" value="ADH_SHORT"/>
    <property type="match status" value="1"/>
</dbReference>
<dbReference type="InterPro" id="IPR020904">
    <property type="entry name" value="Sc_DH/Rdtase_CS"/>
</dbReference>